<comment type="caution">
    <text evidence="2">The sequence shown here is derived from an EMBL/GenBank/DDBJ whole genome shotgun (WGS) entry which is preliminary data.</text>
</comment>
<dbReference type="AlphaFoldDB" id="A0AAE3VFK6"/>
<evidence type="ECO:0000256" key="1">
    <source>
        <dbReference type="SAM" id="MobiDB-lite"/>
    </source>
</evidence>
<evidence type="ECO:0000313" key="3">
    <source>
        <dbReference type="Proteomes" id="UP001238163"/>
    </source>
</evidence>
<dbReference type="EMBL" id="JAUSVL010000001">
    <property type="protein sequence ID" value="MDQ0289440.1"/>
    <property type="molecule type" value="Genomic_DNA"/>
</dbReference>
<dbReference type="Proteomes" id="UP001238163">
    <property type="component" value="Unassembled WGS sequence"/>
</dbReference>
<feature type="compositionally biased region" description="Polar residues" evidence="1">
    <location>
        <begin position="1"/>
        <end position="16"/>
    </location>
</feature>
<dbReference type="RefSeq" id="WP_307260865.1">
    <property type="nucleotide sequence ID" value="NZ_JAUSVL010000001.1"/>
</dbReference>
<protein>
    <submittedName>
        <fullName evidence="2">Uncharacterized protein</fullName>
    </submittedName>
</protein>
<accession>A0AAE3VFK6</accession>
<keyword evidence="3" id="KW-1185">Reference proteome</keyword>
<name>A0AAE3VFK6_9BACT</name>
<reference evidence="2" key="1">
    <citation type="submission" date="2023-07" db="EMBL/GenBank/DDBJ databases">
        <title>Genomic Encyclopedia of Type Strains, Phase IV (KMG-IV): sequencing the most valuable type-strain genomes for metagenomic binning, comparative biology and taxonomic classification.</title>
        <authorList>
            <person name="Goeker M."/>
        </authorList>
    </citation>
    <scope>NUCLEOTIDE SEQUENCE</scope>
    <source>
        <strain evidence="2">DSM 24202</strain>
    </source>
</reference>
<proteinExistence type="predicted"/>
<gene>
    <name evidence="2" type="ORF">J3R75_001547</name>
</gene>
<sequence length="91" mass="10710">MQYTDNDTNWAASVRTTGAHKGQEKETPTACNTHLFRFTYARRSPGKRRRRATMKWLLRRGLCTTRQDWLMHDLTIGSCPLFCDEPSFREE</sequence>
<organism evidence="2 3">
    <name type="scientific">Oligosphaera ethanolica</name>
    <dbReference type="NCBI Taxonomy" id="760260"/>
    <lineage>
        <taxon>Bacteria</taxon>
        <taxon>Pseudomonadati</taxon>
        <taxon>Lentisphaerota</taxon>
        <taxon>Oligosphaeria</taxon>
        <taxon>Oligosphaerales</taxon>
        <taxon>Oligosphaeraceae</taxon>
        <taxon>Oligosphaera</taxon>
    </lineage>
</organism>
<feature type="region of interest" description="Disordered" evidence="1">
    <location>
        <begin position="1"/>
        <end position="28"/>
    </location>
</feature>
<evidence type="ECO:0000313" key="2">
    <source>
        <dbReference type="EMBL" id="MDQ0289440.1"/>
    </source>
</evidence>